<name>A0ABP9QLZ7_9RHOO</name>
<protein>
    <recommendedName>
        <fullName evidence="3">Probable chemoreceptor glutamine deamidase CheD</fullName>
        <ecNumber evidence="3">3.5.1.44</ecNumber>
    </recommendedName>
</protein>
<keyword evidence="1 3" id="KW-0145">Chemotaxis</keyword>
<sequence>MKPAPPDTLEVFLGPGELWFGDAATRIRTLLGSCVAIVLWHPQRQVGGMCHFVLPARMLGQPARRPAYYGDEAMACLLDEARAWQLPPHECRIKLFGAGSMFPDVMAMLQMHGHARLDVLDVARRNEQTARRLVQAHGLHKASEDLGGIGHRSVVFDIWSGDVWVRHAVATHG</sequence>
<dbReference type="EC" id="3.5.1.44" evidence="3"/>
<dbReference type="Proteomes" id="UP001500547">
    <property type="component" value="Unassembled WGS sequence"/>
</dbReference>
<proteinExistence type="inferred from homology"/>
<comment type="similarity">
    <text evidence="3">Belongs to the CheD family.</text>
</comment>
<keyword evidence="2 3" id="KW-0378">Hydrolase</keyword>
<dbReference type="CDD" id="cd16352">
    <property type="entry name" value="CheD"/>
    <property type="match status" value="1"/>
</dbReference>
<evidence type="ECO:0000313" key="5">
    <source>
        <dbReference type="Proteomes" id="UP001500547"/>
    </source>
</evidence>
<keyword evidence="5" id="KW-1185">Reference proteome</keyword>
<reference evidence="5" key="1">
    <citation type="journal article" date="2019" name="Int. J. Syst. Evol. Microbiol.">
        <title>The Global Catalogue of Microorganisms (GCM) 10K type strain sequencing project: providing services to taxonomists for standard genome sequencing and annotation.</title>
        <authorList>
            <consortium name="The Broad Institute Genomics Platform"/>
            <consortium name="The Broad Institute Genome Sequencing Center for Infectious Disease"/>
            <person name="Wu L."/>
            <person name="Ma J."/>
        </authorList>
    </citation>
    <scope>NUCLEOTIDE SEQUENCE [LARGE SCALE GENOMIC DNA]</scope>
    <source>
        <strain evidence="5">JCM 18715</strain>
    </source>
</reference>
<accession>A0ABP9QLZ7</accession>
<dbReference type="RefSeq" id="WP_345532541.1">
    <property type="nucleotide sequence ID" value="NZ_BAABLD010000008.1"/>
</dbReference>
<dbReference type="Gene3D" id="3.30.1330.200">
    <property type="match status" value="1"/>
</dbReference>
<dbReference type="InterPro" id="IPR005659">
    <property type="entry name" value="Chemorcpt_Glu_NH3ase_CheD"/>
</dbReference>
<dbReference type="EMBL" id="BAABLD010000008">
    <property type="protein sequence ID" value="GAA5164199.1"/>
    <property type="molecule type" value="Genomic_DNA"/>
</dbReference>
<evidence type="ECO:0000256" key="1">
    <source>
        <dbReference type="ARBA" id="ARBA00022500"/>
    </source>
</evidence>
<dbReference type="HAMAP" id="MF_01440">
    <property type="entry name" value="CheD"/>
    <property type="match status" value="1"/>
</dbReference>
<organism evidence="4 5">
    <name type="scientific">Viridibacterium curvum</name>
    <dbReference type="NCBI Taxonomy" id="1101404"/>
    <lineage>
        <taxon>Bacteria</taxon>
        <taxon>Pseudomonadati</taxon>
        <taxon>Pseudomonadota</taxon>
        <taxon>Betaproteobacteria</taxon>
        <taxon>Rhodocyclales</taxon>
        <taxon>Rhodocyclaceae</taxon>
        <taxon>Viridibacterium</taxon>
    </lineage>
</organism>
<evidence type="ECO:0000313" key="4">
    <source>
        <dbReference type="EMBL" id="GAA5164199.1"/>
    </source>
</evidence>
<gene>
    <name evidence="4" type="primary">cheD_2</name>
    <name evidence="3" type="synonym">cheD</name>
    <name evidence="4" type="ORF">GCM10025770_17630</name>
</gene>
<dbReference type="PANTHER" id="PTHR35147">
    <property type="entry name" value="CHEMORECEPTOR GLUTAMINE DEAMIDASE CHED-RELATED"/>
    <property type="match status" value="1"/>
</dbReference>
<evidence type="ECO:0000256" key="3">
    <source>
        <dbReference type="HAMAP-Rule" id="MF_01440"/>
    </source>
</evidence>
<dbReference type="SUPFAM" id="SSF64438">
    <property type="entry name" value="CNF1/YfiH-like putative cysteine hydrolases"/>
    <property type="match status" value="1"/>
</dbReference>
<evidence type="ECO:0000256" key="2">
    <source>
        <dbReference type="ARBA" id="ARBA00022801"/>
    </source>
</evidence>
<comment type="caution">
    <text evidence="4">The sequence shown here is derived from an EMBL/GenBank/DDBJ whole genome shotgun (WGS) entry which is preliminary data.</text>
</comment>
<dbReference type="InterPro" id="IPR038592">
    <property type="entry name" value="CheD-like_sf"/>
</dbReference>
<comment type="catalytic activity">
    <reaction evidence="3">
        <text>L-glutaminyl-[protein] + H2O = L-glutamyl-[protein] + NH4(+)</text>
        <dbReference type="Rhea" id="RHEA:16441"/>
        <dbReference type="Rhea" id="RHEA-COMP:10207"/>
        <dbReference type="Rhea" id="RHEA-COMP:10208"/>
        <dbReference type="ChEBI" id="CHEBI:15377"/>
        <dbReference type="ChEBI" id="CHEBI:28938"/>
        <dbReference type="ChEBI" id="CHEBI:29973"/>
        <dbReference type="ChEBI" id="CHEBI:30011"/>
        <dbReference type="EC" id="3.5.1.44"/>
    </reaction>
</comment>
<comment type="function">
    <text evidence="3">Probably deamidates glutamine residues to glutamate on methyl-accepting chemotaxis receptors (MCPs), playing an important role in chemotaxis.</text>
</comment>
<dbReference type="Pfam" id="PF03975">
    <property type="entry name" value="CheD"/>
    <property type="match status" value="1"/>
</dbReference>
<dbReference type="PANTHER" id="PTHR35147:SF3">
    <property type="entry name" value="CHEMORECEPTOR GLUTAMINE DEAMIDASE CHED 1-RELATED"/>
    <property type="match status" value="1"/>
</dbReference>
<dbReference type="InterPro" id="IPR011324">
    <property type="entry name" value="Cytotoxic_necrot_fac-like_cat"/>
</dbReference>